<evidence type="ECO:0000313" key="3">
    <source>
        <dbReference type="Proteomes" id="UP001595699"/>
    </source>
</evidence>
<comment type="caution">
    <text evidence="2">The sequence shown here is derived from an EMBL/GenBank/DDBJ whole genome shotgun (WGS) entry which is preliminary data.</text>
</comment>
<keyword evidence="1" id="KW-0812">Transmembrane</keyword>
<organism evidence="2 3">
    <name type="scientific">Tenggerimyces flavus</name>
    <dbReference type="NCBI Taxonomy" id="1708749"/>
    <lineage>
        <taxon>Bacteria</taxon>
        <taxon>Bacillati</taxon>
        <taxon>Actinomycetota</taxon>
        <taxon>Actinomycetes</taxon>
        <taxon>Propionibacteriales</taxon>
        <taxon>Nocardioidaceae</taxon>
        <taxon>Tenggerimyces</taxon>
    </lineage>
</organism>
<reference evidence="3" key="1">
    <citation type="journal article" date="2019" name="Int. J. Syst. Evol. Microbiol.">
        <title>The Global Catalogue of Microorganisms (GCM) 10K type strain sequencing project: providing services to taxonomists for standard genome sequencing and annotation.</title>
        <authorList>
            <consortium name="The Broad Institute Genomics Platform"/>
            <consortium name="The Broad Institute Genome Sequencing Center for Infectious Disease"/>
            <person name="Wu L."/>
            <person name="Ma J."/>
        </authorList>
    </citation>
    <scope>NUCLEOTIDE SEQUENCE [LARGE SCALE GENOMIC DNA]</scope>
    <source>
        <strain evidence="3">CGMCC 4.7241</strain>
    </source>
</reference>
<proteinExistence type="predicted"/>
<feature type="transmembrane region" description="Helical" evidence="1">
    <location>
        <begin position="140"/>
        <end position="162"/>
    </location>
</feature>
<dbReference type="RefSeq" id="WP_205117273.1">
    <property type="nucleotide sequence ID" value="NZ_JAFBCM010000001.1"/>
</dbReference>
<feature type="transmembrane region" description="Helical" evidence="1">
    <location>
        <begin position="169"/>
        <end position="188"/>
    </location>
</feature>
<evidence type="ECO:0008006" key="4">
    <source>
        <dbReference type="Google" id="ProtNLM"/>
    </source>
</evidence>
<name>A0ABV7YAF3_9ACTN</name>
<feature type="transmembrane region" description="Helical" evidence="1">
    <location>
        <begin position="57"/>
        <end position="83"/>
    </location>
</feature>
<accession>A0ABV7YAF3</accession>
<gene>
    <name evidence="2" type="ORF">ACFOUW_09365</name>
</gene>
<feature type="transmembrane region" description="Helical" evidence="1">
    <location>
        <begin position="95"/>
        <end position="120"/>
    </location>
</feature>
<sequence>MATSVAAPVRDQLAFWRVLLAVLAPIPMLAQGIYYILLPVNGSAGFEETVAAYTANLPLLTAIVPLNAIFATLLIPATVAVAWATHRAAPTLTRIGALISLVGFFVGFATLGGVDSFLVAQKGLDVASIAPLYNATEESLAYQLGGLLFIVGIVVGLTLLGIALWRSRVAPAWVGIALALGTVTHPFLPGHVAQGAGLLVAAVGFAGASLALLKASPA</sequence>
<evidence type="ECO:0000256" key="1">
    <source>
        <dbReference type="SAM" id="Phobius"/>
    </source>
</evidence>
<dbReference type="EMBL" id="JBHRZH010000006">
    <property type="protein sequence ID" value="MFC3761049.1"/>
    <property type="molecule type" value="Genomic_DNA"/>
</dbReference>
<keyword evidence="1" id="KW-1133">Transmembrane helix</keyword>
<dbReference type="Proteomes" id="UP001595699">
    <property type="component" value="Unassembled WGS sequence"/>
</dbReference>
<protein>
    <recommendedName>
        <fullName evidence="4">DUF4386 family protein</fullName>
    </recommendedName>
</protein>
<keyword evidence="1" id="KW-0472">Membrane</keyword>
<feature type="transmembrane region" description="Helical" evidence="1">
    <location>
        <begin position="194"/>
        <end position="213"/>
    </location>
</feature>
<evidence type="ECO:0000313" key="2">
    <source>
        <dbReference type="EMBL" id="MFC3761049.1"/>
    </source>
</evidence>
<keyword evidence="3" id="KW-1185">Reference proteome</keyword>
<feature type="transmembrane region" description="Helical" evidence="1">
    <location>
        <begin position="14"/>
        <end position="37"/>
    </location>
</feature>